<keyword evidence="2 6" id="KW-0812">Transmembrane</keyword>
<evidence type="ECO:0000256" key="6">
    <source>
        <dbReference type="SAM" id="Phobius"/>
    </source>
</evidence>
<dbReference type="Proteomes" id="UP000284706">
    <property type="component" value="Unassembled WGS sequence"/>
</dbReference>
<dbReference type="SUPFAM" id="SSF103473">
    <property type="entry name" value="MFS general substrate transporter"/>
    <property type="match status" value="1"/>
</dbReference>
<dbReference type="Pfam" id="PF07690">
    <property type="entry name" value="MFS_1"/>
    <property type="match status" value="1"/>
</dbReference>
<keyword evidence="4 6" id="KW-0472">Membrane</keyword>
<evidence type="ECO:0000256" key="5">
    <source>
        <dbReference type="SAM" id="MobiDB-lite"/>
    </source>
</evidence>
<keyword evidence="3 6" id="KW-1133">Transmembrane helix</keyword>
<keyword evidence="8" id="KW-1185">Reference proteome</keyword>
<dbReference type="OrthoDB" id="2015447at2759"/>
<feature type="transmembrane region" description="Helical" evidence="6">
    <location>
        <begin position="413"/>
        <end position="438"/>
    </location>
</feature>
<feature type="transmembrane region" description="Helical" evidence="6">
    <location>
        <begin position="138"/>
        <end position="155"/>
    </location>
</feature>
<protein>
    <recommendedName>
        <fullName evidence="9">Major facilitator superfamily (MFS) profile domain-containing protein</fullName>
    </recommendedName>
</protein>
<dbReference type="InParanoid" id="A0A409WPV4"/>
<dbReference type="GO" id="GO:0016020">
    <property type="term" value="C:membrane"/>
    <property type="evidence" value="ECO:0007669"/>
    <property type="project" value="UniProtKB-SubCell"/>
</dbReference>
<dbReference type="AlphaFoldDB" id="A0A409WPV4"/>
<evidence type="ECO:0000256" key="3">
    <source>
        <dbReference type="ARBA" id="ARBA00022989"/>
    </source>
</evidence>
<feature type="transmembrane region" description="Helical" evidence="6">
    <location>
        <begin position="355"/>
        <end position="374"/>
    </location>
</feature>
<evidence type="ECO:0000256" key="1">
    <source>
        <dbReference type="ARBA" id="ARBA00004141"/>
    </source>
</evidence>
<gene>
    <name evidence="7" type="ORF">CVT26_004310</name>
</gene>
<feature type="transmembrane region" description="Helical" evidence="6">
    <location>
        <begin position="316"/>
        <end position="335"/>
    </location>
</feature>
<feature type="transmembrane region" description="Helical" evidence="6">
    <location>
        <begin position="75"/>
        <end position="95"/>
    </location>
</feature>
<comment type="caution">
    <text evidence="7">The sequence shown here is derived from an EMBL/GenBank/DDBJ whole genome shotgun (WGS) entry which is preliminary data.</text>
</comment>
<feature type="compositionally biased region" description="Low complexity" evidence="5">
    <location>
        <begin position="278"/>
        <end position="293"/>
    </location>
</feature>
<dbReference type="InterPro" id="IPR036259">
    <property type="entry name" value="MFS_trans_sf"/>
</dbReference>
<evidence type="ECO:0000313" key="7">
    <source>
        <dbReference type="EMBL" id="PPQ80527.1"/>
    </source>
</evidence>
<feature type="transmembrane region" description="Helical" evidence="6">
    <location>
        <begin position="236"/>
        <end position="256"/>
    </location>
</feature>
<proteinExistence type="predicted"/>
<dbReference type="FunCoup" id="A0A409WPV4">
    <property type="interactions" value="64"/>
</dbReference>
<dbReference type="InterPro" id="IPR051068">
    <property type="entry name" value="MFS_Domain-Containing_Protein"/>
</dbReference>
<dbReference type="PANTHER" id="PTHR23510:SF64">
    <property type="entry name" value="INNER MEMBRANE TRANSPORT PROTEIN YAJR"/>
    <property type="match status" value="1"/>
</dbReference>
<feature type="region of interest" description="Disordered" evidence="5">
    <location>
        <begin position="278"/>
        <end position="302"/>
    </location>
</feature>
<feature type="compositionally biased region" description="Pro residues" evidence="5">
    <location>
        <begin position="510"/>
        <end position="530"/>
    </location>
</feature>
<name>A0A409WPV4_9AGAR</name>
<organism evidence="7 8">
    <name type="scientific">Gymnopilus dilepis</name>
    <dbReference type="NCBI Taxonomy" id="231916"/>
    <lineage>
        <taxon>Eukaryota</taxon>
        <taxon>Fungi</taxon>
        <taxon>Dikarya</taxon>
        <taxon>Basidiomycota</taxon>
        <taxon>Agaricomycotina</taxon>
        <taxon>Agaricomycetes</taxon>
        <taxon>Agaricomycetidae</taxon>
        <taxon>Agaricales</taxon>
        <taxon>Agaricineae</taxon>
        <taxon>Hymenogastraceae</taxon>
        <taxon>Gymnopilus</taxon>
    </lineage>
</organism>
<evidence type="ECO:0000313" key="8">
    <source>
        <dbReference type="Proteomes" id="UP000284706"/>
    </source>
</evidence>
<dbReference type="GO" id="GO:0022857">
    <property type="term" value="F:transmembrane transporter activity"/>
    <property type="evidence" value="ECO:0007669"/>
    <property type="project" value="InterPro"/>
</dbReference>
<dbReference type="Gene3D" id="1.20.1250.20">
    <property type="entry name" value="MFS general substrate transporter like domains"/>
    <property type="match status" value="1"/>
</dbReference>
<dbReference type="STRING" id="231916.A0A409WPV4"/>
<evidence type="ECO:0008006" key="9">
    <source>
        <dbReference type="Google" id="ProtNLM"/>
    </source>
</evidence>
<feature type="transmembrane region" description="Helical" evidence="6">
    <location>
        <begin position="161"/>
        <end position="181"/>
    </location>
</feature>
<sequence length="688" mass="73996">MASSASGVLPSTIVDYAQYRHESTSGASASTSGLSRVVSSSQNILTRRVDSPQHLPQEPEENAELKLPSWRSMGIVIGGNALFQIAFFIIVSSASVYAELLGGTPTFSGLTIGIPPAISGIFLIFITRYDRGQYGRPLLISITAFILGNTIYALAYPLHLLPLLLLGRIVSGFGFISFMYSKRFCADPRIVGVRRRTTLAGYLVLGQAVGFSAGPFLGGVLYKVGFEDRVFNGVTAPGWLMAGVFVIFGVVSWFVFEDVPARPSRGASTALSPLSTTTTITQATPQEPETESQSPQADPTYPTSTSLLSLTRSQTLVTICMCYYSLMCFFILGAWEANIPIYTALPSVLSYTPFSAGNFIALGGLVSFPLLLLLTTLLSGRLSDRFILGLGTSLGLTGLLLTLAVLLADKVRFASLFVSWALIAFGFNLASTCCLSLLSKQLPETYTRSASMAIQYSNYAGRVSGAILGGSGVKIGMVRYVGVQLGVVGLGALRFQAPEHHIHKNIKPQSPSPEVKPPPSPRLPNTPLLPPHAMAHPMNLPSAPHAQVPPHTLNTSGHSYDRQTLISSGVKLLDAVYAQITSPTLDWGQFGHMKEIVLKLYNSASNVRALITSSDPEIQSWYEPHEVEQFYEGAQVCYETLQIVVQAAKAKNTEAAPSLKVASEEVIEPPNYGAFFKRLVVPKGEAAL</sequence>
<dbReference type="InterPro" id="IPR011701">
    <property type="entry name" value="MFS"/>
</dbReference>
<comment type="subcellular location">
    <subcellularLocation>
        <location evidence="1">Membrane</location>
        <topology evidence="1">Multi-pass membrane protein</topology>
    </subcellularLocation>
</comment>
<feature type="transmembrane region" description="Helical" evidence="6">
    <location>
        <begin position="107"/>
        <end position="126"/>
    </location>
</feature>
<feature type="region of interest" description="Disordered" evidence="5">
    <location>
        <begin position="502"/>
        <end position="559"/>
    </location>
</feature>
<evidence type="ECO:0000256" key="2">
    <source>
        <dbReference type="ARBA" id="ARBA00022692"/>
    </source>
</evidence>
<feature type="transmembrane region" description="Helical" evidence="6">
    <location>
        <begin position="202"/>
        <end position="224"/>
    </location>
</feature>
<reference evidence="7 8" key="1">
    <citation type="journal article" date="2018" name="Evol. Lett.">
        <title>Horizontal gene cluster transfer increased hallucinogenic mushroom diversity.</title>
        <authorList>
            <person name="Reynolds H.T."/>
            <person name="Vijayakumar V."/>
            <person name="Gluck-Thaler E."/>
            <person name="Korotkin H.B."/>
            <person name="Matheny P.B."/>
            <person name="Slot J.C."/>
        </authorList>
    </citation>
    <scope>NUCLEOTIDE SEQUENCE [LARGE SCALE GENOMIC DNA]</scope>
    <source>
        <strain evidence="7 8">SRW20</strain>
    </source>
</reference>
<dbReference type="EMBL" id="NHYE01004944">
    <property type="protein sequence ID" value="PPQ80527.1"/>
    <property type="molecule type" value="Genomic_DNA"/>
</dbReference>
<evidence type="ECO:0000256" key="4">
    <source>
        <dbReference type="ARBA" id="ARBA00023136"/>
    </source>
</evidence>
<accession>A0A409WPV4</accession>
<feature type="transmembrane region" description="Helical" evidence="6">
    <location>
        <begin position="386"/>
        <end position="407"/>
    </location>
</feature>
<dbReference type="PANTHER" id="PTHR23510">
    <property type="entry name" value="INNER MEMBRANE TRANSPORT PROTEIN YAJR"/>
    <property type="match status" value="1"/>
</dbReference>